<organism evidence="1 2">
    <name type="scientific">Nocardioides oleivorans</name>
    <dbReference type="NCBI Taxonomy" id="273676"/>
    <lineage>
        <taxon>Bacteria</taxon>
        <taxon>Bacillati</taxon>
        <taxon>Actinomycetota</taxon>
        <taxon>Actinomycetes</taxon>
        <taxon>Propionibacteriales</taxon>
        <taxon>Nocardioidaceae</taxon>
        <taxon>Nocardioides</taxon>
    </lineage>
</organism>
<proteinExistence type="predicted"/>
<sequence length="88" mass="9256">MITTYDLRDSGSHQALADELRARGCTVEFGSGGDDEVLMVVTHEVDAAGGLDALVYAAAPPADIVTTDLVRRARPAEAEADPDRTDIA</sequence>
<evidence type="ECO:0000313" key="2">
    <source>
        <dbReference type="Proteomes" id="UP000294071"/>
    </source>
</evidence>
<dbReference type="OrthoDB" id="9966480at2"/>
<gene>
    <name evidence="1" type="ORF">EUA93_06050</name>
</gene>
<accession>A0A4Q2S0Q9</accession>
<dbReference type="RefSeq" id="WP_129399311.1">
    <property type="nucleotide sequence ID" value="NZ_SDWT01000001.1"/>
</dbReference>
<reference evidence="1 2" key="1">
    <citation type="submission" date="2019-01" db="EMBL/GenBank/DDBJ databases">
        <title>Novel species of Nocardioides.</title>
        <authorList>
            <person name="Liu Q."/>
            <person name="Xin Y.-H."/>
        </authorList>
    </citation>
    <scope>NUCLEOTIDE SEQUENCE [LARGE SCALE GENOMIC DNA]</scope>
    <source>
        <strain evidence="1 2">CGMCC 4.6882</strain>
    </source>
</reference>
<protein>
    <submittedName>
        <fullName evidence="1">Uncharacterized protein</fullName>
    </submittedName>
</protein>
<keyword evidence="2" id="KW-1185">Reference proteome</keyword>
<dbReference type="Proteomes" id="UP000294071">
    <property type="component" value="Unassembled WGS sequence"/>
</dbReference>
<name>A0A4Q2S0Q9_9ACTN</name>
<dbReference type="AlphaFoldDB" id="A0A4Q2S0Q9"/>
<evidence type="ECO:0000313" key="1">
    <source>
        <dbReference type="EMBL" id="RYB93955.1"/>
    </source>
</evidence>
<comment type="caution">
    <text evidence="1">The sequence shown here is derived from an EMBL/GenBank/DDBJ whole genome shotgun (WGS) entry which is preliminary data.</text>
</comment>
<dbReference type="EMBL" id="SDWT01000001">
    <property type="protein sequence ID" value="RYB93955.1"/>
    <property type="molecule type" value="Genomic_DNA"/>
</dbReference>